<accession>A0A0S2T9G5</accession>
<dbReference type="PANTHER" id="PTHR35841:SF1">
    <property type="entry name" value="PHOSPHONATES-BINDING PERIPLASMIC PROTEIN"/>
    <property type="match status" value="1"/>
</dbReference>
<keyword evidence="1" id="KW-0732">Signal</keyword>
<feature type="signal peptide" evidence="1">
    <location>
        <begin position="1"/>
        <end position="19"/>
    </location>
</feature>
<dbReference type="Gene3D" id="3.40.190.10">
    <property type="entry name" value="Periplasmic binding protein-like II"/>
    <property type="match status" value="2"/>
</dbReference>
<name>A0A0S2T9G5_9GAMM</name>
<sequence length="274" mass="30145">MLRLGMAWLLMAVAAVGYAEPQVSSAPRVLTVGVVPQFDVRQIHAVWRPILDELERRTGFAFVLRGASTIPSFERDLAVGEFDLAYINPYHAVTVSGRHYTPLVRDVGTDLHGILVVPRQSPIQSVQELEGRTVAFPAPMALGATLLMRAELLDRYGVEVVPRYVQSHSSVYLNVALGETVAGGGVQKTLAQQPHELQSSLRVVYRTQTVPSHPVVVHNRIPPEIRDRLLQALLALGREPGGRELLSGVPIAALGPASVEEYRFLRELGLKRFQ</sequence>
<protein>
    <recommendedName>
        <fullName evidence="4">Phosphate ABC transporter</fullName>
    </recommendedName>
</protein>
<proteinExistence type="predicted"/>
<reference evidence="2" key="1">
    <citation type="submission" date="2015-10" db="EMBL/GenBank/DDBJ databases">
        <title>Description of Candidatus Tenderia electrophaga gen. nov, sp. nov., an Uncultivated Electroautotroph from a Biocathode Enrichment.</title>
        <authorList>
            <person name="Eddie B.J."/>
            <person name="Malanoski A.P."/>
            <person name="Wang Z."/>
            <person name="Hall R.J."/>
            <person name="Oh S.D."/>
            <person name="Heiner C."/>
            <person name="Lin B."/>
            <person name="Strycharz-Glaven S.M."/>
        </authorList>
    </citation>
    <scope>NUCLEOTIDE SEQUENCE [LARGE SCALE GENOMIC DNA]</scope>
    <source>
        <strain evidence="2">NRL1</strain>
    </source>
</reference>
<dbReference type="EMBL" id="CP013099">
    <property type="protein sequence ID" value="ALP51786.1"/>
    <property type="molecule type" value="Genomic_DNA"/>
</dbReference>
<evidence type="ECO:0000313" key="3">
    <source>
        <dbReference type="Proteomes" id="UP000055136"/>
    </source>
</evidence>
<dbReference type="AlphaFoldDB" id="A0A0S2T9G5"/>
<dbReference type="Proteomes" id="UP000055136">
    <property type="component" value="Chromosome"/>
</dbReference>
<dbReference type="SUPFAM" id="SSF53850">
    <property type="entry name" value="Periplasmic binding protein-like II"/>
    <property type="match status" value="1"/>
</dbReference>
<dbReference type="KEGG" id="tee:Tel_00760"/>
<evidence type="ECO:0000256" key="1">
    <source>
        <dbReference type="SAM" id="SignalP"/>
    </source>
</evidence>
<gene>
    <name evidence="2" type="ORF">Tel_00760</name>
</gene>
<organism evidence="2 3">
    <name type="scientific">Candidatus Tenderia electrophaga</name>
    <dbReference type="NCBI Taxonomy" id="1748243"/>
    <lineage>
        <taxon>Bacteria</taxon>
        <taxon>Pseudomonadati</taxon>
        <taxon>Pseudomonadota</taxon>
        <taxon>Gammaproteobacteria</taxon>
        <taxon>Candidatus Tenderiales</taxon>
        <taxon>Candidatus Tenderiaceae</taxon>
        <taxon>Candidatus Tenderia</taxon>
    </lineage>
</organism>
<feature type="chain" id="PRO_5006604860" description="Phosphate ABC transporter" evidence="1">
    <location>
        <begin position="20"/>
        <end position="274"/>
    </location>
</feature>
<evidence type="ECO:0000313" key="2">
    <source>
        <dbReference type="EMBL" id="ALP51786.1"/>
    </source>
</evidence>
<keyword evidence="3" id="KW-1185">Reference proteome</keyword>
<dbReference type="Pfam" id="PF12974">
    <property type="entry name" value="Phosphonate-bd"/>
    <property type="match status" value="1"/>
</dbReference>
<dbReference type="PANTHER" id="PTHR35841">
    <property type="entry name" value="PHOSPHONATES-BINDING PERIPLASMIC PROTEIN"/>
    <property type="match status" value="1"/>
</dbReference>
<dbReference type="STRING" id="1748243.Tel_00760"/>
<evidence type="ECO:0008006" key="4">
    <source>
        <dbReference type="Google" id="ProtNLM"/>
    </source>
</evidence>